<keyword evidence="2" id="KW-0808">Transferase</keyword>
<keyword evidence="9" id="KW-1185">Reference proteome</keyword>
<evidence type="ECO:0000256" key="5">
    <source>
        <dbReference type="ARBA" id="ARBA00023034"/>
    </source>
</evidence>
<keyword evidence="4" id="KW-1133">Transmembrane helix</keyword>
<evidence type="ECO:0000313" key="8">
    <source>
        <dbReference type="EMBL" id="MCX2837494.1"/>
    </source>
</evidence>
<dbReference type="PANTHER" id="PTHR12137:SF54">
    <property type="entry name" value="CARBOHYDRATE SULFOTRANSFERASE"/>
    <property type="match status" value="1"/>
</dbReference>
<dbReference type="GO" id="GO:0016020">
    <property type="term" value="C:membrane"/>
    <property type="evidence" value="ECO:0007669"/>
    <property type="project" value="InterPro"/>
</dbReference>
<dbReference type="GO" id="GO:0016051">
    <property type="term" value="P:carbohydrate biosynthetic process"/>
    <property type="evidence" value="ECO:0007669"/>
    <property type="project" value="InterPro"/>
</dbReference>
<evidence type="ECO:0000256" key="6">
    <source>
        <dbReference type="ARBA" id="ARBA00023136"/>
    </source>
</evidence>
<comment type="caution">
    <text evidence="8">The sequence shown here is derived from an EMBL/GenBank/DDBJ whole genome shotgun (WGS) entry which is preliminary data.</text>
</comment>
<reference evidence="8" key="1">
    <citation type="submission" date="2022-11" db="EMBL/GenBank/DDBJ databases">
        <title>Salinimicrobium profundisediminis sp. nov., isolated from deep-sea sediment of the Mariana Trench.</title>
        <authorList>
            <person name="Fu H."/>
        </authorList>
    </citation>
    <scope>NUCLEOTIDE SEQUENCE</scope>
    <source>
        <strain evidence="8">MT39</strain>
    </source>
</reference>
<evidence type="ECO:0000256" key="1">
    <source>
        <dbReference type="ARBA" id="ARBA00004323"/>
    </source>
</evidence>
<dbReference type="InterPro" id="IPR005331">
    <property type="entry name" value="Sulfotransferase"/>
</dbReference>
<keyword evidence="5" id="KW-0333">Golgi apparatus</keyword>
<evidence type="ECO:0000313" key="9">
    <source>
        <dbReference type="Proteomes" id="UP001148482"/>
    </source>
</evidence>
<dbReference type="SUPFAM" id="SSF52540">
    <property type="entry name" value="P-loop containing nucleoside triphosphate hydrolases"/>
    <property type="match status" value="1"/>
</dbReference>
<dbReference type="Proteomes" id="UP001148482">
    <property type="component" value="Unassembled WGS sequence"/>
</dbReference>
<dbReference type="Gene3D" id="3.40.50.300">
    <property type="entry name" value="P-loop containing nucleotide triphosphate hydrolases"/>
    <property type="match status" value="1"/>
</dbReference>
<evidence type="ECO:0000256" key="3">
    <source>
        <dbReference type="ARBA" id="ARBA00022692"/>
    </source>
</evidence>
<evidence type="ECO:0000256" key="2">
    <source>
        <dbReference type="ARBA" id="ARBA00022679"/>
    </source>
</evidence>
<proteinExistence type="predicted"/>
<dbReference type="AlphaFoldDB" id="A0A9X3CVK8"/>
<sequence length="244" mass="29190">MISHKHGCIFIHIPKTGGMSIENAFMKSLNLRFYNGQCPPLMLTYNKNPKIGPLSLAHLSSYEYVQHSYLSQKLYKDYFKFAIVRNPYERIVSIYRHFNYDRIISFTSFIKYVFPKLHREKHYFVKPQVEYLFGKDNECLIDYIGRFENLQEDFKRISEKLPFPLSELEHINSSVGGFNIYSRWNIRFIFNYIIKEPSSIFHLNINNKISNLPLGHFTPKTLEFVNEYYKDDFTELGYKRLQEL</sequence>
<keyword evidence="6" id="KW-0472">Membrane</keyword>
<dbReference type="InterPro" id="IPR018011">
    <property type="entry name" value="Carb_sulfotrans_8-10"/>
</dbReference>
<dbReference type="InterPro" id="IPR027417">
    <property type="entry name" value="P-loop_NTPase"/>
</dbReference>
<dbReference type="RefSeq" id="WP_266068727.1">
    <property type="nucleotide sequence ID" value="NZ_JAPJDA010000006.1"/>
</dbReference>
<keyword evidence="3" id="KW-0812">Transmembrane</keyword>
<evidence type="ECO:0000256" key="4">
    <source>
        <dbReference type="ARBA" id="ARBA00022989"/>
    </source>
</evidence>
<gene>
    <name evidence="8" type="ORF">OQ279_04955</name>
</gene>
<dbReference type="PANTHER" id="PTHR12137">
    <property type="entry name" value="CARBOHYDRATE SULFOTRANSFERASE"/>
    <property type="match status" value="1"/>
</dbReference>
<organism evidence="8 9">
    <name type="scientific">Salinimicrobium profundisediminis</name>
    <dbReference type="NCBI Taxonomy" id="2994553"/>
    <lineage>
        <taxon>Bacteria</taxon>
        <taxon>Pseudomonadati</taxon>
        <taxon>Bacteroidota</taxon>
        <taxon>Flavobacteriia</taxon>
        <taxon>Flavobacteriales</taxon>
        <taxon>Flavobacteriaceae</taxon>
        <taxon>Salinimicrobium</taxon>
    </lineage>
</organism>
<accession>A0A9X3CVK8</accession>
<keyword evidence="7" id="KW-0325">Glycoprotein</keyword>
<dbReference type="Pfam" id="PF03567">
    <property type="entry name" value="Sulfotransfer_2"/>
    <property type="match status" value="1"/>
</dbReference>
<dbReference type="GO" id="GO:0008146">
    <property type="term" value="F:sulfotransferase activity"/>
    <property type="evidence" value="ECO:0007669"/>
    <property type="project" value="InterPro"/>
</dbReference>
<protein>
    <submittedName>
        <fullName evidence="8">Sulfotransferase family 2 domain-containing protein</fullName>
    </submittedName>
</protein>
<comment type="subcellular location">
    <subcellularLocation>
        <location evidence="1">Golgi apparatus membrane</location>
        <topology evidence="1">Single-pass type II membrane protein</topology>
    </subcellularLocation>
</comment>
<name>A0A9X3CVK8_9FLAO</name>
<evidence type="ECO:0000256" key="7">
    <source>
        <dbReference type="ARBA" id="ARBA00023180"/>
    </source>
</evidence>
<dbReference type="EMBL" id="JAPJDA010000006">
    <property type="protein sequence ID" value="MCX2837494.1"/>
    <property type="molecule type" value="Genomic_DNA"/>
</dbReference>